<evidence type="ECO:0000256" key="2">
    <source>
        <dbReference type="ARBA" id="ARBA00022723"/>
    </source>
</evidence>
<dbReference type="GO" id="GO:0046872">
    <property type="term" value="F:metal ion binding"/>
    <property type="evidence" value="ECO:0007669"/>
    <property type="project" value="UniProtKB-KW"/>
</dbReference>
<proteinExistence type="inferred from homology"/>
<dbReference type="Pfam" id="PF03067">
    <property type="entry name" value="LPMO_10"/>
    <property type="match status" value="1"/>
</dbReference>
<keyword evidence="2" id="KW-0479">Metal-binding</keyword>
<evidence type="ECO:0000313" key="9">
    <source>
        <dbReference type="EMBL" id="CCA75257.1"/>
    </source>
</evidence>
<protein>
    <recommendedName>
        <fullName evidence="8">Chitin-binding type-4 domain-containing protein</fullName>
    </recommendedName>
</protein>
<dbReference type="eggNOG" id="ENOG502SPCD">
    <property type="taxonomic scope" value="Eukaryota"/>
</dbReference>
<organism evidence="9 10">
    <name type="scientific">Serendipita indica (strain DSM 11827)</name>
    <name type="common">Root endophyte fungus</name>
    <name type="synonym">Piriformospora indica</name>
    <dbReference type="NCBI Taxonomy" id="1109443"/>
    <lineage>
        <taxon>Eukaryota</taxon>
        <taxon>Fungi</taxon>
        <taxon>Dikarya</taxon>
        <taxon>Basidiomycota</taxon>
        <taxon>Agaricomycotina</taxon>
        <taxon>Agaricomycetes</taxon>
        <taxon>Sebacinales</taxon>
        <taxon>Serendipitaceae</taxon>
        <taxon>Serendipita</taxon>
    </lineage>
</organism>
<keyword evidence="7" id="KW-0732">Signal</keyword>
<evidence type="ECO:0000313" key="10">
    <source>
        <dbReference type="Proteomes" id="UP000007148"/>
    </source>
</evidence>
<dbReference type="OrthoDB" id="120613at2759"/>
<evidence type="ECO:0000259" key="8">
    <source>
        <dbReference type="Pfam" id="PF03067"/>
    </source>
</evidence>
<dbReference type="InterPro" id="IPR052282">
    <property type="entry name" value="Starch-active_LPMO"/>
</dbReference>
<evidence type="ECO:0000256" key="6">
    <source>
        <dbReference type="ARBA" id="ARBA00034311"/>
    </source>
</evidence>
<evidence type="ECO:0000256" key="4">
    <source>
        <dbReference type="ARBA" id="ARBA00023157"/>
    </source>
</evidence>
<feature type="chain" id="PRO_5003468937" description="Chitin-binding type-4 domain-containing protein" evidence="7">
    <location>
        <begin position="18"/>
        <end position="191"/>
    </location>
</feature>
<sequence>MLTILVLISIFVIQVLGHGRVTSPKPRGGGTKHQAACGAAVAKVLSSDPAGPIENAVAKIDSSYNATACHLYFCRGYNVGVSPNRWEDNTSNTRKYKAGQVVPFTIDIVAHHTGTANVSVVNLTTQKVIGSPLIYWKVYSNTSIPISQKPANETAFNVTIPSLPSGHYALQWWWWAYSNKQTYESCIDFTI</sequence>
<dbReference type="HOGENOM" id="CLU_053021_2_0_1"/>
<dbReference type="InParanoid" id="G4TVB4"/>
<keyword evidence="3" id="KW-0186">Copper</keyword>
<evidence type="ECO:0000256" key="5">
    <source>
        <dbReference type="ARBA" id="ARBA00023180"/>
    </source>
</evidence>
<comment type="similarity">
    <text evidence="6">Belongs to the polysaccharide monooxygenase AA13 family.</text>
</comment>
<accession>G4TVB4</accession>
<evidence type="ECO:0000256" key="1">
    <source>
        <dbReference type="ARBA" id="ARBA00001973"/>
    </source>
</evidence>
<keyword evidence="5" id="KW-0325">Glycoprotein</keyword>
<feature type="signal peptide" evidence="7">
    <location>
        <begin position="1"/>
        <end position="17"/>
    </location>
</feature>
<dbReference type="STRING" id="1109443.G4TVB4"/>
<dbReference type="Proteomes" id="UP000007148">
    <property type="component" value="Unassembled WGS sequence"/>
</dbReference>
<keyword evidence="4" id="KW-1015">Disulfide bond</keyword>
<keyword evidence="10" id="KW-1185">Reference proteome</keyword>
<dbReference type="InterPro" id="IPR004302">
    <property type="entry name" value="Cellulose/chitin-bd_N"/>
</dbReference>
<evidence type="ECO:0000256" key="3">
    <source>
        <dbReference type="ARBA" id="ARBA00023008"/>
    </source>
</evidence>
<comment type="cofactor">
    <cofactor evidence="1">
        <name>Cu(2+)</name>
        <dbReference type="ChEBI" id="CHEBI:29036"/>
    </cofactor>
</comment>
<comment type="caution">
    <text evidence="9">The sequence shown here is derived from an EMBL/GenBank/DDBJ whole genome shotgun (WGS) entry which is preliminary data.</text>
</comment>
<gene>
    <name evidence="9" type="ORF">PIIN_09241</name>
</gene>
<feature type="domain" description="Chitin-binding type-4" evidence="8">
    <location>
        <begin position="18"/>
        <end position="189"/>
    </location>
</feature>
<dbReference type="EMBL" id="CAFZ01000420">
    <property type="protein sequence ID" value="CCA75257.1"/>
    <property type="molecule type" value="Genomic_DNA"/>
</dbReference>
<dbReference type="PANTHER" id="PTHR36575:SF2">
    <property type="entry name" value="CHITIN-BINDING TYPE-4 DOMAIN-CONTAINING PROTEIN-RELATED"/>
    <property type="match status" value="1"/>
</dbReference>
<dbReference type="PANTHER" id="PTHR36575">
    <property type="entry name" value="BINDING PROTEIN, PUTATIVE (AFU_ORTHOLOGUE AFUA_1G14430)-RELATED"/>
    <property type="match status" value="1"/>
</dbReference>
<dbReference type="OMA" id="SQTYESC"/>
<name>G4TVB4_SERID</name>
<reference evidence="9 10" key="1">
    <citation type="journal article" date="2011" name="PLoS Pathog.">
        <title>Endophytic Life Strategies Decoded by Genome and Transcriptome Analyses of the Mutualistic Root Symbiont Piriformospora indica.</title>
        <authorList>
            <person name="Zuccaro A."/>
            <person name="Lahrmann U."/>
            <person name="Guldener U."/>
            <person name="Langen G."/>
            <person name="Pfiffi S."/>
            <person name="Biedenkopf D."/>
            <person name="Wong P."/>
            <person name="Samans B."/>
            <person name="Grimm C."/>
            <person name="Basiewicz M."/>
            <person name="Murat C."/>
            <person name="Martin F."/>
            <person name="Kogel K.H."/>
        </authorList>
    </citation>
    <scope>NUCLEOTIDE SEQUENCE [LARGE SCALE GENOMIC DNA]</scope>
    <source>
        <strain evidence="9 10">DSM 11827</strain>
    </source>
</reference>
<dbReference type="AlphaFoldDB" id="G4TVB4"/>
<dbReference type="Gene3D" id="2.70.50.70">
    <property type="match status" value="1"/>
</dbReference>
<evidence type="ECO:0000256" key="7">
    <source>
        <dbReference type="SAM" id="SignalP"/>
    </source>
</evidence>